<evidence type="ECO:0000256" key="1">
    <source>
        <dbReference type="SAM" id="MobiDB-lite"/>
    </source>
</evidence>
<gene>
    <name evidence="3" type="ORF">PACLA_8A078836</name>
</gene>
<organism evidence="3 4">
    <name type="scientific">Paramuricea clavata</name>
    <name type="common">Red gorgonian</name>
    <name type="synonym">Violescent sea-whip</name>
    <dbReference type="NCBI Taxonomy" id="317549"/>
    <lineage>
        <taxon>Eukaryota</taxon>
        <taxon>Metazoa</taxon>
        <taxon>Cnidaria</taxon>
        <taxon>Anthozoa</taxon>
        <taxon>Octocorallia</taxon>
        <taxon>Malacalcyonacea</taxon>
        <taxon>Plexauridae</taxon>
        <taxon>Paramuricea</taxon>
    </lineage>
</organism>
<feature type="compositionally biased region" description="Acidic residues" evidence="1">
    <location>
        <begin position="86"/>
        <end position="98"/>
    </location>
</feature>
<feature type="compositionally biased region" description="Acidic residues" evidence="1">
    <location>
        <begin position="63"/>
        <end position="78"/>
    </location>
</feature>
<comment type="caution">
    <text evidence="3">The sequence shown here is derived from an EMBL/GenBank/DDBJ whole genome shotgun (WGS) entry which is preliminary data.</text>
</comment>
<protein>
    <submittedName>
        <fullName evidence="3">Uncharacterized protein</fullName>
    </submittedName>
</protein>
<keyword evidence="2" id="KW-0812">Transmembrane</keyword>
<dbReference type="Proteomes" id="UP001152795">
    <property type="component" value="Unassembled WGS sequence"/>
</dbReference>
<dbReference type="EMBL" id="CACRXK020000800">
    <property type="protein sequence ID" value="CAB3984913.1"/>
    <property type="molecule type" value="Genomic_DNA"/>
</dbReference>
<keyword evidence="2" id="KW-0472">Membrane</keyword>
<dbReference type="PANTHER" id="PTHR31751">
    <property type="entry name" value="SI:CH211-108C17.2-RELATED-RELATED"/>
    <property type="match status" value="1"/>
</dbReference>
<keyword evidence="4" id="KW-1185">Reference proteome</keyword>
<feature type="compositionally biased region" description="Polar residues" evidence="1">
    <location>
        <begin position="99"/>
        <end position="111"/>
    </location>
</feature>
<proteinExistence type="predicted"/>
<feature type="region of interest" description="Disordered" evidence="1">
    <location>
        <begin position="53"/>
        <end position="115"/>
    </location>
</feature>
<evidence type="ECO:0000313" key="4">
    <source>
        <dbReference type="Proteomes" id="UP001152795"/>
    </source>
</evidence>
<feature type="transmembrane region" description="Helical" evidence="2">
    <location>
        <begin position="144"/>
        <end position="164"/>
    </location>
</feature>
<sequence>MATHVCDKCVTMQEENRLLRNKLVDENHKLIKEKKITAELRSKIEFIEIVEKSAGENPQSTSEEFETVENSESTDDEPSQGSSQEYEMETELAEEESDQSSNIETSTNKPNADNPLVETTECGTMVTVHTQCEDYFSIYTLSCYWGIVIPLDGLILIHLYYFYVKDKLFPAILKHWKKYQKALMDQLKSNEEPLVLGDGRHDSMGHSAKYCAYTIGSFRFDYDRTQPAIIDFSLVQRNEAGSSQAMEYLAFQKCLDFLAESDFSFEALVTDCHGSIAKHMKEKEQKIKHFLIYGT</sequence>
<evidence type="ECO:0000313" key="3">
    <source>
        <dbReference type="EMBL" id="CAB3984913.1"/>
    </source>
</evidence>
<dbReference type="AlphaFoldDB" id="A0A7D9DGC9"/>
<keyword evidence="2" id="KW-1133">Transmembrane helix</keyword>
<reference evidence="3" key="1">
    <citation type="submission" date="2020-04" db="EMBL/GenBank/DDBJ databases">
        <authorList>
            <person name="Alioto T."/>
            <person name="Alioto T."/>
            <person name="Gomez Garrido J."/>
        </authorList>
    </citation>
    <scope>NUCLEOTIDE SEQUENCE</scope>
    <source>
        <strain evidence="3">A484AB</strain>
    </source>
</reference>
<name>A0A7D9DGC9_PARCT</name>
<evidence type="ECO:0000256" key="2">
    <source>
        <dbReference type="SAM" id="Phobius"/>
    </source>
</evidence>
<accession>A0A7D9DGC9</accession>